<dbReference type="Gene3D" id="2.60.40.2130">
    <property type="entry name" value="F-spondin domain"/>
    <property type="match status" value="1"/>
</dbReference>
<dbReference type="InterPro" id="IPR009465">
    <property type="entry name" value="Spondin_N"/>
</dbReference>
<dbReference type="Pfam" id="PF06468">
    <property type="entry name" value="Spond_N"/>
    <property type="match status" value="1"/>
</dbReference>
<reference evidence="3" key="1">
    <citation type="submission" date="2021-01" db="EMBL/GenBank/DDBJ databases">
        <authorList>
            <person name="Corre E."/>
            <person name="Pelletier E."/>
            <person name="Niang G."/>
            <person name="Scheremetjew M."/>
            <person name="Finn R."/>
            <person name="Kale V."/>
            <person name="Holt S."/>
            <person name="Cochrane G."/>
            <person name="Meng A."/>
            <person name="Brown T."/>
            <person name="Cohen L."/>
        </authorList>
    </citation>
    <scope>NUCLEOTIDE SEQUENCE</scope>
    <source>
        <strain evidence="3">CCMP 769</strain>
    </source>
</reference>
<keyword evidence="1" id="KW-0732">Signal</keyword>
<gene>
    <name evidence="3" type="ORF">RMAR00112_LOCUS7434</name>
</gene>
<dbReference type="InterPro" id="IPR038678">
    <property type="entry name" value="Spondin_N_sf"/>
</dbReference>
<evidence type="ECO:0000313" key="3">
    <source>
        <dbReference type="EMBL" id="CAE0039475.1"/>
    </source>
</evidence>
<dbReference type="GO" id="GO:0031012">
    <property type="term" value="C:extracellular matrix"/>
    <property type="evidence" value="ECO:0007669"/>
    <property type="project" value="TreeGrafter"/>
</dbReference>
<dbReference type="NCBIfam" id="NF038123">
    <property type="entry name" value="NF038123_dom"/>
    <property type="match status" value="1"/>
</dbReference>
<dbReference type="AlphaFoldDB" id="A0A7S2ZH42"/>
<feature type="signal peptide" evidence="1">
    <location>
        <begin position="1"/>
        <end position="19"/>
    </location>
</feature>
<feature type="domain" description="Spondin" evidence="2">
    <location>
        <begin position="28"/>
        <end position="215"/>
    </location>
</feature>
<dbReference type="PANTHER" id="PTHR11311">
    <property type="entry name" value="SPONDIN"/>
    <property type="match status" value="1"/>
</dbReference>
<organism evidence="3">
    <name type="scientific">Rhodosorus marinus</name>
    <dbReference type="NCBI Taxonomy" id="101924"/>
    <lineage>
        <taxon>Eukaryota</taxon>
        <taxon>Rhodophyta</taxon>
        <taxon>Stylonematophyceae</taxon>
        <taxon>Stylonematales</taxon>
        <taxon>Stylonemataceae</taxon>
        <taxon>Rhodosorus</taxon>
    </lineage>
</organism>
<name>A0A7S2ZH42_9RHOD</name>
<feature type="chain" id="PRO_5031561212" description="Spondin domain-containing protein" evidence="1">
    <location>
        <begin position="20"/>
        <end position="227"/>
    </location>
</feature>
<accession>A0A7S2ZH42</accession>
<proteinExistence type="predicted"/>
<protein>
    <recommendedName>
        <fullName evidence="2">Spondin domain-containing protein</fullName>
    </recommendedName>
</protein>
<dbReference type="GO" id="GO:0007155">
    <property type="term" value="P:cell adhesion"/>
    <property type="evidence" value="ECO:0007669"/>
    <property type="project" value="TreeGrafter"/>
</dbReference>
<evidence type="ECO:0000256" key="1">
    <source>
        <dbReference type="SAM" id="SignalP"/>
    </source>
</evidence>
<dbReference type="EMBL" id="HBHW01009790">
    <property type="protein sequence ID" value="CAE0039475.1"/>
    <property type="molecule type" value="Transcribed_RNA"/>
</dbReference>
<sequence length="227" mass="25268">MVSKIMIFVAAALAVCAMGSEVAINDAERASKKCSGKAIYLVQIDYLWTGATHPFAYPDNGYFSPTAVASHGNGFHLWTPHGYSTRGVENVAERGRLSILLGELAAQKGRNVFDFVYTEERTEDGSETVKLLIKLDYTRPYVSGISMLTPSPDWFTGFDDALLCVEGKWVKQYERNLSVWDAGTDKGEDFESPNRNQFPRRPIVSILGSRFNSVPVGTVKIIRKRVF</sequence>
<dbReference type="InterPro" id="IPR051418">
    <property type="entry name" value="Spondin/Thrombospondin_T1"/>
</dbReference>
<dbReference type="PANTHER" id="PTHR11311:SF15">
    <property type="entry name" value="SPONDIN-2"/>
    <property type="match status" value="1"/>
</dbReference>
<dbReference type="PROSITE" id="PS51020">
    <property type="entry name" value="SPONDIN"/>
    <property type="match status" value="1"/>
</dbReference>
<evidence type="ECO:0000259" key="2">
    <source>
        <dbReference type="PROSITE" id="PS51020"/>
    </source>
</evidence>